<comment type="subunit">
    <text evidence="3">Forms a 24-polypeptide structural core with octahedral symmetry.</text>
</comment>
<keyword evidence="12" id="KW-1185">Reference proteome</keyword>
<reference evidence="11" key="1">
    <citation type="submission" date="2023-07" db="EMBL/GenBank/DDBJ databases">
        <authorList>
            <person name="Haufschild T."/>
            <person name="Kallscheuer N."/>
            <person name="Hammer J."/>
            <person name="Kohn T."/>
            <person name="Kabuu M."/>
            <person name="Jogler M."/>
            <person name="Wohfarth N."/>
            <person name="Heuer A."/>
            <person name="Rohde M."/>
            <person name="van Teeseling M.C.F."/>
            <person name="Jogler C."/>
        </authorList>
    </citation>
    <scope>NUCLEOTIDE SEQUENCE</scope>
    <source>
        <strain evidence="10">Strain 138</strain>
        <strain evidence="11">Strain 318</strain>
    </source>
</reference>
<dbReference type="SUPFAM" id="SSF51230">
    <property type="entry name" value="Single hybrid motif"/>
    <property type="match status" value="1"/>
</dbReference>
<dbReference type="PROSITE" id="PS51826">
    <property type="entry name" value="PSBD"/>
    <property type="match status" value="1"/>
</dbReference>
<dbReference type="GO" id="GO:0005737">
    <property type="term" value="C:cytoplasm"/>
    <property type="evidence" value="ECO:0007669"/>
    <property type="project" value="TreeGrafter"/>
</dbReference>
<dbReference type="Pfam" id="PF00198">
    <property type="entry name" value="2-oxoacid_dh"/>
    <property type="match status" value="1"/>
</dbReference>
<dbReference type="Gene3D" id="2.40.50.100">
    <property type="match status" value="1"/>
</dbReference>
<protein>
    <recommendedName>
        <fullName evidence="7">Dihydrolipoamide acetyltransferase component of pyruvate dehydrogenase complex</fullName>
        <ecNumber evidence="7">2.3.1.-</ecNumber>
    </recommendedName>
</protein>
<sequence length="446" mass="46761">MARVDVIMPQMGESIAEGTLSRWLKKVGDEVKRDEPIFEISTDKVDAEIPAPSAGTIVEIIVHEGTTVPVNAVVARIETEKGAAVAAPAAPAAPAPAPAAAAPSAPAAVAAAPSAPAAAAKPSAPAGSFEERVRTKSSPLVRRMAADAGVDISTLNGSGIAGRVTRKDFEAYLASGAKPAAAPSPVTGAMPAGLPSQIAVPAGHVSEPTFNPWPGDVVEPMNKIRKLTADHMRQARQVAAHVTSFFEIDLTRVAKLRAQMKADFERESGQKLTYLPFIIRSVVENLRRHPVLNATVSGTDVILRKRYNIGIAVALEPTGLIVPVLKDADGLNLTGLTRGTNDLAQRARSKKLSPMDVQDATFTITNPGVFGSLFGTPIIPVGTTAILGLGAIEKRPKVITGADGEDTIAIRTCAYFSLSFDHRVVDGADADRFMADLKKTLESVTN</sequence>
<dbReference type="EMBL" id="CP130612">
    <property type="protein sequence ID" value="WKW12566.1"/>
    <property type="molecule type" value="Genomic_DNA"/>
</dbReference>
<dbReference type="Gene3D" id="4.10.320.10">
    <property type="entry name" value="E3-binding domain"/>
    <property type="match status" value="1"/>
</dbReference>
<evidence type="ECO:0000256" key="1">
    <source>
        <dbReference type="ARBA" id="ARBA00001938"/>
    </source>
</evidence>
<evidence type="ECO:0000256" key="7">
    <source>
        <dbReference type="RuleBase" id="RU003423"/>
    </source>
</evidence>
<keyword evidence="4 7" id="KW-0808">Transferase</keyword>
<evidence type="ECO:0000256" key="4">
    <source>
        <dbReference type="ARBA" id="ARBA00022679"/>
    </source>
</evidence>
<dbReference type="PANTHER" id="PTHR43178">
    <property type="entry name" value="DIHYDROLIPOAMIDE ACETYLTRANSFERASE COMPONENT OF PYRUVATE DEHYDROGENASE COMPLEX"/>
    <property type="match status" value="1"/>
</dbReference>
<organism evidence="11 12">
    <name type="scientific">Pseudogemmatithrix spongiicola</name>
    <dbReference type="NCBI Taxonomy" id="3062599"/>
    <lineage>
        <taxon>Bacteria</taxon>
        <taxon>Pseudomonadati</taxon>
        <taxon>Gemmatimonadota</taxon>
        <taxon>Gemmatimonadia</taxon>
        <taxon>Gemmatimonadales</taxon>
        <taxon>Gemmatimonadaceae</taxon>
        <taxon>Pseudogemmatithrix</taxon>
    </lineage>
</organism>
<accession>A0AA49K122</accession>
<dbReference type="CDD" id="cd06849">
    <property type="entry name" value="lipoyl_domain"/>
    <property type="match status" value="1"/>
</dbReference>
<evidence type="ECO:0000259" key="8">
    <source>
        <dbReference type="PROSITE" id="PS50968"/>
    </source>
</evidence>
<dbReference type="KEGG" id="pspc:Strain318_001861"/>
<dbReference type="Pfam" id="PF00364">
    <property type="entry name" value="Biotin_lipoyl"/>
    <property type="match status" value="1"/>
</dbReference>
<dbReference type="Pfam" id="PF02817">
    <property type="entry name" value="E3_binding"/>
    <property type="match status" value="1"/>
</dbReference>
<feature type="domain" description="Lipoyl-binding" evidence="8">
    <location>
        <begin position="3"/>
        <end position="78"/>
    </location>
</feature>
<dbReference type="GO" id="GO:0031405">
    <property type="term" value="F:lipoic acid binding"/>
    <property type="evidence" value="ECO:0007669"/>
    <property type="project" value="TreeGrafter"/>
</dbReference>
<proteinExistence type="inferred from homology"/>
<evidence type="ECO:0000259" key="9">
    <source>
        <dbReference type="PROSITE" id="PS51826"/>
    </source>
</evidence>
<dbReference type="EC" id="2.3.1.-" evidence="7"/>
<comment type="similarity">
    <text evidence="2 7">Belongs to the 2-oxoacid dehydrogenase family.</text>
</comment>
<dbReference type="RefSeq" id="WP_367885445.1">
    <property type="nucleotide sequence ID" value="NZ_CP130612.1"/>
</dbReference>
<dbReference type="InterPro" id="IPR036625">
    <property type="entry name" value="E3-bd_dom_sf"/>
</dbReference>
<evidence type="ECO:0000313" key="10">
    <source>
        <dbReference type="EMBL" id="WKW12566.1"/>
    </source>
</evidence>
<dbReference type="SUPFAM" id="SSF47005">
    <property type="entry name" value="Peripheral subunit-binding domain of 2-oxo acid dehydrogenase complex"/>
    <property type="match status" value="1"/>
</dbReference>
<evidence type="ECO:0000313" key="11">
    <source>
        <dbReference type="EMBL" id="WKW15473.1"/>
    </source>
</evidence>
<gene>
    <name evidence="10" type="ORF">Strain138_001862</name>
    <name evidence="11" type="ORF">Strain318_001861</name>
</gene>
<dbReference type="EMBL" id="CP130613">
    <property type="protein sequence ID" value="WKW15473.1"/>
    <property type="molecule type" value="Genomic_DNA"/>
</dbReference>
<dbReference type="InterPro" id="IPR003016">
    <property type="entry name" value="2-oxoA_DH_lipoyl-BS"/>
</dbReference>
<dbReference type="PROSITE" id="PS50968">
    <property type="entry name" value="BIOTINYL_LIPOYL"/>
    <property type="match status" value="1"/>
</dbReference>
<accession>A0AA49Q584</accession>
<dbReference type="InterPro" id="IPR004167">
    <property type="entry name" value="PSBD"/>
</dbReference>
<dbReference type="InterPro" id="IPR023213">
    <property type="entry name" value="CAT-like_dom_sf"/>
</dbReference>
<dbReference type="InterPro" id="IPR001078">
    <property type="entry name" value="2-oxoacid_DH_actylTfrase"/>
</dbReference>
<dbReference type="InterPro" id="IPR000089">
    <property type="entry name" value="Biotin_lipoyl"/>
</dbReference>
<dbReference type="SUPFAM" id="SSF52777">
    <property type="entry name" value="CoA-dependent acyltransferases"/>
    <property type="match status" value="1"/>
</dbReference>
<dbReference type="GO" id="GO:0016407">
    <property type="term" value="F:acetyltransferase activity"/>
    <property type="evidence" value="ECO:0007669"/>
    <property type="project" value="TreeGrafter"/>
</dbReference>
<keyword evidence="5 7" id="KW-0450">Lipoyl</keyword>
<evidence type="ECO:0000313" key="12">
    <source>
        <dbReference type="Proteomes" id="UP001229955"/>
    </source>
</evidence>
<comment type="cofactor">
    <cofactor evidence="1 7">
        <name>(R)-lipoate</name>
        <dbReference type="ChEBI" id="CHEBI:83088"/>
    </cofactor>
</comment>
<dbReference type="Gene3D" id="3.30.559.10">
    <property type="entry name" value="Chloramphenicol acetyltransferase-like domain"/>
    <property type="match status" value="1"/>
</dbReference>
<dbReference type="InterPro" id="IPR011053">
    <property type="entry name" value="Single_hybrid_motif"/>
</dbReference>
<evidence type="ECO:0000256" key="5">
    <source>
        <dbReference type="ARBA" id="ARBA00022823"/>
    </source>
</evidence>
<evidence type="ECO:0000256" key="3">
    <source>
        <dbReference type="ARBA" id="ARBA00011484"/>
    </source>
</evidence>
<evidence type="ECO:0000256" key="2">
    <source>
        <dbReference type="ARBA" id="ARBA00007317"/>
    </source>
</evidence>
<feature type="domain" description="Peripheral subunit-binding (PSBD)" evidence="9">
    <location>
        <begin position="136"/>
        <end position="173"/>
    </location>
</feature>
<keyword evidence="6 7" id="KW-0012">Acyltransferase</keyword>
<dbReference type="InterPro" id="IPR050743">
    <property type="entry name" value="2-oxoacid_DH_E2_comp"/>
</dbReference>
<evidence type="ECO:0000256" key="6">
    <source>
        <dbReference type="ARBA" id="ARBA00023315"/>
    </source>
</evidence>
<dbReference type="AlphaFoldDB" id="A0AA49K122"/>
<name>A0AA49K122_9BACT</name>
<dbReference type="PANTHER" id="PTHR43178:SF5">
    <property type="entry name" value="LIPOAMIDE ACYLTRANSFERASE COMPONENT OF BRANCHED-CHAIN ALPHA-KETO ACID DEHYDROGENASE COMPLEX, MITOCHONDRIAL"/>
    <property type="match status" value="1"/>
</dbReference>
<dbReference type="PROSITE" id="PS00189">
    <property type="entry name" value="LIPOYL"/>
    <property type="match status" value="1"/>
</dbReference>
<dbReference type="Proteomes" id="UP001229955">
    <property type="component" value="Chromosome"/>
</dbReference>